<dbReference type="EMBL" id="PEMG01000430">
    <property type="protein sequence ID" value="RTI05573.1"/>
    <property type="molecule type" value="Genomic_DNA"/>
</dbReference>
<dbReference type="RefSeq" id="WP_126218750.1">
    <property type="nucleotide sequence ID" value="NZ_PEMG01000430.1"/>
</dbReference>
<organism evidence="1 2">
    <name type="scientific">Thermus scotoductus</name>
    <dbReference type="NCBI Taxonomy" id="37636"/>
    <lineage>
        <taxon>Bacteria</taxon>
        <taxon>Thermotogati</taxon>
        <taxon>Deinococcota</taxon>
        <taxon>Deinococci</taxon>
        <taxon>Thermales</taxon>
        <taxon>Thermaceae</taxon>
        <taxon>Thermus</taxon>
    </lineage>
</organism>
<dbReference type="Proteomes" id="UP000287173">
    <property type="component" value="Unassembled WGS sequence"/>
</dbReference>
<reference evidence="1 2" key="1">
    <citation type="journal article" date="2019" name="Extremophiles">
        <title>Biogeography of thermophiles and predominance of Thermus scotoductus in domestic water heaters.</title>
        <authorList>
            <person name="Wilpiszeski R.L."/>
            <person name="Zhang Z."/>
            <person name="House C.H."/>
        </authorList>
    </citation>
    <scope>NUCLEOTIDE SEQUENCE [LARGE SCALE GENOMIC DNA]</scope>
    <source>
        <strain evidence="1 2">17_S17</strain>
    </source>
</reference>
<gene>
    <name evidence="1" type="ORF">CSW30_11235</name>
</gene>
<evidence type="ECO:0000313" key="1">
    <source>
        <dbReference type="EMBL" id="RTI05573.1"/>
    </source>
</evidence>
<proteinExistence type="predicted"/>
<evidence type="ECO:0000313" key="2">
    <source>
        <dbReference type="Proteomes" id="UP000287173"/>
    </source>
</evidence>
<name>A0A430UM76_THESC</name>
<dbReference type="AlphaFoldDB" id="A0A430UM76"/>
<accession>A0A430UM76</accession>
<protein>
    <submittedName>
        <fullName evidence="1">Uncharacterized protein</fullName>
    </submittedName>
</protein>
<comment type="caution">
    <text evidence="1">The sequence shown here is derived from an EMBL/GenBank/DDBJ whole genome shotgun (WGS) entry which is preliminary data.</text>
</comment>
<sequence>MEGDILHIPIRIPSGEVEEVYDLSSLPEGEMVSGHSLAVGEVAIGALVCAIREGEQVRAVVLDWVGQFAQPPDQPPGEEEAQGGA</sequence>